<keyword evidence="3" id="KW-1185">Reference proteome</keyword>
<protein>
    <submittedName>
        <fullName evidence="2">Uncharacterized protein</fullName>
    </submittedName>
</protein>
<evidence type="ECO:0000256" key="1">
    <source>
        <dbReference type="SAM" id="MobiDB-lite"/>
    </source>
</evidence>
<dbReference type="AlphaFoldDB" id="A0A8C6A4S4"/>
<dbReference type="PANTHER" id="PTHR46810:SF1">
    <property type="entry name" value="INACTIVE POLYGLYCYLASE TTLL10"/>
    <property type="match status" value="1"/>
</dbReference>
<dbReference type="Proteomes" id="UP000694407">
    <property type="component" value="Unplaced"/>
</dbReference>
<dbReference type="GeneTree" id="ENSGT00940000160919"/>
<name>A0A8C6A4S4_MARMA</name>
<organism evidence="2 3">
    <name type="scientific">Marmota marmota marmota</name>
    <name type="common">Alpine marmot</name>
    <dbReference type="NCBI Taxonomy" id="9994"/>
    <lineage>
        <taxon>Eukaryota</taxon>
        <taxon>Metazoa</taxon>
        <taxon>Chordata</taxon>
        <taxon>Craniata</taxon>
        <taxon>Vertebrata</taxon>
        <taxon>Euteleostomi</taxon>
        <taxon>Mammalia</taxon>
        <taxon>Eutheria</taxon>
        <taxon>Euarchontoglires</taxon>
        <taxon>Glires</taxon>
        <taxon>Rodentia</taxon>
        <taxon>Sciuromorpha</taxon>
        <taxon>Sciuridae</taxon>
        <taxon>Xerinae</taxon>
        <taxon>Marmotini</taxon>
        <taxon>Marmota</taxon>
    </lineage>
</organism>
<feature type="region of interest" description="Disordered" evidence="1">
    <location>
        <begin position="1"/>
        <end position="54"/>
    </location>
</feature>
<dbReference type="PANTHER" id="PTHR46810">
    <property type="entry name" value="INACTIVE POLYGLYCYLASE TTLL10"/>
    <property type="match status" value="1"/>
</dbReference>
<reference evidence="2" key="2">
    <citation type="submission" date="2025-09" db="UniProtKB">
        <authorList>
            <consortium name="Ensembl"/>
        </authorList>
    </citation>
    <scope>IDENTIFICATION</scope>
</reference>
<proteinExistence type="predicted"/>
<evidence type="ECO:0000313" key="3">
    <source>
        <dbReference type="Proteomes" id="UP000694407"/>
    </source>
</evidence>
<evidence type="ECO:0000313" key="2">
    <source>
        <dbReference type="Ensembl" id="ENSMMMP00000023965.1"/>
    </source>
</evidence>
<sequence>MGSSGQEGLPPQLSQQDQDADLLDNTDATRPPVPSPEGPPLEGDQQSPSTGQGPFFYIGGTNGASIVSAYCRSRGWQRTQDGRRADCKLKWCEVKCRDSYCSFREGQQLLFQLPNNKLLTTKIGLLTALTWPVAPLATAPLLPSQLWLLCLQAGPAPQHPRGRVGGWPQEGPMDLSLCQAGTQLWPQLLSVVPAVQSALLGAAPCLWS</sequence>
<accession>A0A8C6A4S4</accession>
<dbReference type="Ensembl" id="ENSMMMT00000027133.1">
    <property type="protein sequence ID" value="ENSMMMP00000023965.1"/>
    <property type="gene ID" value="ENSMMMG00000020987.1"/>
</dbReference>
<dbReference type="GO" id="GO:0070737">
    <property type="term" value="F:protein-glycine ligase activity, elongating"/>
    <property type="evidence" value="ECO:0007669"/>
    <property type="project" value="TreeGrafter"/>
</dbReference>
<reference evidence="2" key="1">
    <citation type="submission" date="2025-08" db="UniProtKB">
        <authorList>
            <consortium name="Ensembl"/>
        </authorList>
    </citation>
    <scope>IDENTIFICATION</scope>
</reference>
<dbReference type="InterPro" id="IPR027752">
    <property type="entry name" value="TTLL10"/>
</dbReference>